<dbReference type="Proteomes" id="UP000826725">
    <property type="component" value="Chromosome"/>
</dbReference>
<protein>
    <recommendedName>
        <fullName evidence="2">DUF2062 domain-containing protein</fullName>
    </recommendedName>
</protein>
<dbReference type="PANTHER" id="PTHR40547:SF1">
    <property type="entry name" value="SLL0298 PROTEIN"/>
    <property type="match status" value="1"/>
</dbReference>
<gene>
    <name evidence="3" type="ORF">DGMP_31900</name>
</gene>
<feature type="domain" description="DUF2062" evidence="2">
    <location>
        <begin position="17"/>
        <end position="167"/>
    </location>
</feature>
<evidence type="ECO:0000256" key="1">
    <source>
        <dbReference type="SAM" id="Phobius"/>
    </source>
</evidence>
<dbReference type="PANTHER" id="PTHR40547">
    <property type="entry name" value="SLL0298 PROTEIN"/>
    <property type="match status" value="1"/>
</dbReference>
<evidence type="ECO:0000313" key="3">
    <source>
        <dbReference type="EMBL" id="BCL62497.1"/>
    </source>
</evidence>
<dbReference type="EMBL" id="AP024086">
    <property type="protein sequence ID" value="BCL62497.1"/>
    <property type="molecule type" value="Genomic_DNA"/>
</dbReference>
<proteinExistence type="predicted"/>
<keyword evidence="1" id="KW-0812">Transmembrane</keyword>
<feature type="transmembrane region" description="Helical" evidence="1">
    <location>
        <begin position="143"/>
        <end position="171"/>
    </location>
</feature>
<name>A0A8D5JNB2_9BACT</name>
<keyword evidence="4" id="KW-1185">Reference proteome</keyword>
<organism evidence="3 4">
    <name type="scientific">Desulfomarina profundi</name>
    <dbReference type="NCBI Taxonomy" id="2772557"/>
    <lineage>
        <taxon>Bacteria</taxon>
        <taxon>Pseudomonadati</taxon>
        <taxon>Thermodesulfobacteriota</taxon>
        <taxon>Desulfobulbia</taxon>
        <taxon>Desulfobulbales</taxon>
        <taxon>Desulfobulbaceae</taxon>
        <taxon>Desulfomarina</taxon>
    </lineage>
</organism>
<dbReference type="AlphaFoldDB" id="A0A8D5JNB2"/>
<keyword evidence="1" id="KW-1133">Transmembrane helix</keyword>
<evidence type="ECO:0000313" key="4">
    <source>
        <dbReference type="Proteomes" id="UP000826725"/>
    </source>
</evidence>
<dbReference type="InterPro" id="IPR018639">
    <property type="entry name" value="DUF2062"/>
</dbReference>
<dbReference type="KEGG" id="dbk:DGMP_31900"/>
<keyword evidence="1" id="KW-0472">Membrane</keyword>
<sequence length="182" mass="20694">MSAKSRKKNKYNFLMRMRPVLRWVLRLRSTPKAIAGGLGLGTFIAFTPTMGIQLILAVLGATFFNLNRPAAVIPVWITNPITVAPIYTFNYWLGRHIWEGPPLTEVSRQFLEIGRTMARLSFWDIKDQIIAVLSMGRDVLIPLVIGSLAIGLITGILVYLFSYRLLCIFLFRRGKKRLLNNN</sequence>
<reference evidence="3" key="1">
    <citation type="submission" date="2020-09" db="EMBL/GenBank/DDBJ databases">
        <title>Desulfogranum mesoprofundum gen. nov., sp. nov., a novel mesophilic, sulfate-reducing chemolithoautotroph isolated from a deep-sea hydrothermal vent chimney in the Suiyo Seamount.</title>
        <authorList>
            <person name="Hashimoto Y."/>
            <person name="Nakagawa S."/>
        </authorList>
    </citation>
    <scope>NUCLEOTIDE SEQUENCE</scope>
    <source>
        <strain evidence="3">KT2</strain>
    </source>
</reference>
<evidence type="ECO:0000259" key="2">
    <source>
        <dbReference type="Pfam" id="PF09835"/>
    </source>
</evidence>
<dbReference type="Pfam" id="PF09835">
    <property type="entry name" value="DUF2062"/>
    <property type="match status" value="1"/>
</dbReference>
<accession>A0A8D5JNB2</accession>